<protein>
    <submittedName>
        <fullName evidence="1">CsbD family protein</fullName>
    </submittedName>
</protein>
<dbReference type="EMBL" id="SZPQ01000002">
    <property type="protein sequence ID" value="TKI08272.1"/>
    <property type="molecule type" value="Genomic_DNA"/>
</dbReference>
<sequence>MYNKARDKAETLAGKVQKASGRATGDCALRLEGKLRKHAAQACECVNDCMATLKRKTADDPVSALLIAGGVGFLLAKVLGPRRR</sequence>
<reference evidence="1 2" key="1">
    <citation type="submission" date="2019-04" db="EMBL/GenBank/DDBJ databases">
        <authorList>
            <person name="Li M."/>
            <person name="Gao C."/>
        </authorList>
    </citation>
    <scope>NUCLEOTIDE SEQUENCE [LARGE SCALE GENOMIC DNA]</scope>
    <source>
        <strain evidence="1 2">BGMRC 2031</strain>
    </source>
</reference>
<evidence type="ECO:0000313" key="1">
    <source>
        <dbReference type="EMBL" id="TKI08272.1"/>
    </source>
</evidence>
<comment type="caution">
    <text evidence="1">The sequence shown here is derived from an EMBL/GenBank/DDBJ whole genome shotgun (WGS) entry which is preliminary data.</text>
</comment>
<proteinExistence type="predicted"/>
<accession>A0ABY2SQA1</accession>
<name>A0ABY2SQA1_9HYPH</name>
<organism evidence="1 2">
    <name type="scientific">Martelella alba</name>
    <dbReference type="NCBI Taxonomy" id="2590451"/>
    <lineage>
        <taxon>Bacteria</taxon>
        <taxon>Pseudomonadati</taxon>
        <taxon>Pseudomonadota</taxon>
        <taxon>Alphaproteobacteria</taxon>
        <taxon>Hyphomicrobiales</taxon>
        <taxon>Aurantimonadaceae</taxon>
        <taxon>Martelella</taxon>
    </lineage>
</organism>
<dbReference type="Proteomes" id="UP000305202">
    <property type="component" value="Unassembled WGS sequence"/>
</dbReference>
<keyword evidence="2" id="KW-1185">Reference proteome</keyword>
<gene>
    <name evidence="1" type="ORF">FCN80_03760</name>
</gene>
<dbReference type="RefSeq" id="WP_136988545.1">
    <property type="nucleotide sequence ID" value="NZ_SZPQ01000002.1"/>
</dbReference>
<evidence type="ECO:0000313" key="2">
    <source>
        <dbReference type="Proteomes" id="UP000305202"/>
    </source>
</evidence>